<protein>
    <submittedName>
        <fullName evidence="10">Twisted gastrulation protein-like 1-A</fullName>
    </submittedName>
</protein>
<keyword evidence="6" id="KW-0325">Glycoprotein</keyword>
<keyword evidence="4" id="KW-0964">Secreted</keyword>
<comment type="subcellular location">
    <subcellularLocation>
        <location evidence="1">Secreted</location>
    </subcellularLocation>
</comment>
<evidence type="ECO:0000256" key="1">
    <source>
        <dbReference type="ARBA" id="ARBA00004613"/>
    </source>
</evidence>
<keyword evidence="11" id="KW-1185">Reference proteome</keyword>
<keyword evidence="5 7" id="KW-0732">Signal</keyword>
<feature type="chain" id="PRO_5040453414" evidence="7">
    <location>
        <begin position="24"/>
        <end position="214"/>
    </location>
</feature>
<evidence type="ECO:0000256" key="7">
    <source>
        <dbReference type="SAM" id="SignalP"/>
    </source>
</evidence>
<dbReference type="Pfam" id="PF04668">
    <property type="entry name" value="Tsg"/>
    <property type="match status" value="1"/>
</dbReference>
<dbReference type="PANTHER" id="PTHR12312:SF16">
    <property type="entry name" value="TWISTED GASTRULATION PROTEIN HOMOLOG 1-A-RELATED"/>
    <property type="match status" value="1"/>
</dbReference>
<organism evidence="10 11">
    <name type="scientific">Holothuria leucospilota</name>
    <name type="common">Black long sea cucumber</name>
    <name type="synonym">Mertensiothuria leucospilota</name>
    <dbReference type="NCBI Taxonomy" id="206669"/>
    <lineage>
        <taxon>Eukaryota</taxon>
        <taxon>Metazoa</taxon>
        <taxon>Echinodermata</taxon>
        <taxon>Eleutherozoa</taxon>
        <taxon>Echinozoa</taxon>
        <taxon>Holothuroidea</taxon>
        <taxon>Aspidochirotacea</taxon>
        <taxon>Aspidochirotida</taxon>
        <taxon>Holothuriidae</taxon>
        <taxon>Holothuria</taxon>
    </lineage>
</organism>
<evidence type="ECO:0000259" key="9">
    <source>
        <dbReference type="Pfam" id="PF23782"/>
    </source>
</evidence>
<reference evidence="10" key="1">
    <citation type="submission" date="2021-10" db="EMBL/GenBank/DDBJ databases">
        <title>Tropical sea cucumber genome reveals ecological adaptation and Cuvierian tubules defense mechanism.</title>
        <authorList>
            <person name="Chen T."/>
        </authorList>
    </citation>
    <scope>NUCLEOTIDE SEQUENCE</scope>
    <source>
        <strain evidence="10">Nanhai2018</strain>
        <tissue evidence="10">Muscle</tissue>
    </source>
</reference>
<evidence type="ECO:0000256" key="5">
    <source>
        <dbReference type="ARBA" id="ARBA00022729"/>
    </source>
</evidence>
<evidence type="ECO:0000256" key="3">
    <source>
        <dbReference type="ARBA" id="ARBA00022473"/>
    </source>
</evidence>
<dbReference type="GO" id="GO:0030510">
    <property type="term" value="P:regulation of BMP signaling pathway"/>
    <property type="evidence" value="ECO:0007669"/>
    <property type="project" value="TreeGrafter"/>
</dbReference>
<dbReference type="Proteomes" id="UP001152320">
    <property type="component" value="Chromosome 5"/>
</dbReference>
<dbReference type="InterPro" id="IPR006761">
    <property type="entry name" value="Tsg"/>
</dbReference>
<dbReference type="InterPro" id="IPR057726">
    <property type="entry name" value="Tsg_C"/>
</dbReference>
<feature type="domain" description="Tsg N-terminal" evidence="9">
    <location>
        <begin position="29"/>
        <end position="85"/>
    </location>
</feature>
<evidence type="ECO:0000256" key="4">
    <source>
        <dbReference type="ARBA" id="ARBA00022525"/>
    </source>
</evidence>
<keyword evidence="3" id="KW-0217">Developmental protein</keyword>
<dbReference type="EMBL" id="JAIZAY010000005">
    <property type="protein sequence ID" value="KAJ8041660.1"/>
    <property type="molecule type" value="Genomic_DNA"/>
</dbReference>
<dbReference type="InterPro" id="IPR057635">
    <property type="entry name" value="Tsg_N"/>
</dbReference>
<dbReference type="GO" id="GO:0005615">
    <property type="term" value="C:extracellular space"/>
    <property type="evidence" value="ECO:0007669"/>
    <property type="project" value="TreeGrafter"/>
</dbReference>
<gene>
    <name evidence="10" type="ORF">HOLleu_12546</name>
</gene>
<feature type="domain" description="Tsg C-terminal" evidence="8">
    <location>
        <begin position="89"/>
        <end position="211"/>
    </location>
</feature>
<name>A0A9Q1CBI2_HOLLE</name>
<evidence type="ECO:0000313" key="11">
    <source>
        <dbReference type="Proteomes" id="UP001152320"/>
    </source>
</evidence>
<dbReference type="AlphaFoldDB" id="A0A9Q1CBI2"/>
<evidence type="ECO:0000256" key="6">
    <source>
        <dbReference type="ARBA" id="ARBA00023180"/>
    </source>
</evidence>
<comment type="caution">
    <text evidence="10">The sequence shown here is derived from an EMBL/GenBank/DDBJ whole genome shotgun (WGS) entry which is preliminary data.</text>
</comment>
<dbReference type="PANTHER" id="PTHR12312">
    <property type="entry name" value="TWISTED GASTRULATION PROTEIN HOMOLOG 1-A-RELATED"/>
    <property type="match status" value="1"/>
</dbReference>
<proteinExistence type="inferred from homology"/>
<evidence type="ECO:0000259" key="8">
    <source>
        <dbReference type="Pfam" id="PF04668"/>
    </source>
</evidence>
<dbReference type="OrthoDB" id="10037323at2759"/>
<sequence length="214" mass="23164">MKEAVVVGIVVAVVSILYAAIAGSTIVEGCNETQCATDVSKCQLMGACRCTLDNCSCCASCSACLKHLWEPCCPCVGLCKPPNTTHDFSRVSTIGNLEPVPTLFDVLTESARDGSVMQATVYTIPHEEEDIHLYRPPSLDIHALQNNDTSAFPSEPCTVIYIDRCLPLEKCVKSCNSMGASRFRWFHTACCECVGHTCISYGVSESLCKECDSD</sequence>
<comment type="similarity">
    <text evidence="2">Belongs to the twisted gastrulation protein family.</text>
</comment>
<dbReference type="Pfam" id="PF23782">
    <property type="entry name" value="Tsg_N"/>
    <property type="match status" value="1"/>
</dbReference>
<feature type="signal peptide" evidence="7">
    <location>
        <begin position="1"/>
        <end position="23"/>
    </location>
</feature>
<evidence type="ECO:0000256" key="2">
    <source>
        <dbReference type="ARBA" id="ARBA00010047"/>
    </source>
</evidence>
<evidence type="ECO:0000313" key="10">
    <source>
        <dbReference type="EMBL" id="KAJ8041660.1"/>
    </source>
</evidence>
<accession>A0A9Q1CBI2</accession>